<dbReference type="AlphaFoldDB" id="A0A9Q3DMN8"/>
<comment type="caution">
    <text evidence="1">The sequence shown here is derived from an EMBL/GenBank/DDBJ whole genome shotgun (WGS) entry which is preliminary data.</text>
</comment>
<keyword evidence="2" id="KW-1185">Reference proteome</keyword>
<reference evidence="1" key="1">
    <citation type="submission" date="2021-03" db="EMBL/GenBank/DDBJ databases">
        <title>Draft genome sequence of rust myrtle Austropuccinia psidii MF-1, a brazilian biotype.</title>
        <authorList>
            <person name="Quecine M.C."/>
            <person name="Pachon D.M.R."/>
            <person name="Bonatelli M.L."/>
            <person name="Correr F.H."/>
            <person name="Franceschini L.M."/>
            <person name="Leite T.F."/>
            <person name="Margarido G.R.A."/>
            <person name="Almeida C.A."/>
            <person name="Ferrarezi J.A."/>
            <person name="Labate C.A."/>
        </authorList>
    </citation>
    <scope>NUCLEOTIDE SEQUENCE</scope>
    <source>
        <strain evidence="1">MF-1</strain>
    </source>
</reference>
<name>A0A9Q3DMN8_9BASI</name>
<evidence type="ECO:0000313" key="2">
    <source>
        <dbReference type="Proteomes" id="UP000765509"/>
    </source>
</evidence>
<proteinExistence type="predicted"/>
<evidence type="ECO:0000313" key="1">
    <source>
        <dbReference type="EMBL" id="MBW0504363.1"/>
    </source>
</evidence>
<protein>
    <submittedName>
        <fullName evidence="1">Uncharacterized protein</fullName>
    </submittedName>
</protein>
<gene>
    <name evidence="1" type="ORF">O181_044078</name>
</gene>
<organism evidence="1 2">
    <name type="scientific">Austropuccinia psidii MF-1</name>
    <dbReference type="NCBI Taxonomy" id="1389203"/>
    <lineage>
        <taxon>Eukaryota</taxon>
        <taxon>Fungi</taxon>
        <taxon>Dikarya</taxon>
        <taxon>Basidiomycota</taxon>
        <taxon>Pucciniomycotina</taxon>
        <taxon>Pucciniomycetes</taxon>
        <taxon>Pucciniales</taxon>
        <taxon>Sphaerophragmiaceae</taxon>
        <taxon>Austropuccinia</taxon>
    </lineage>
</organism>
<dbReference type="Proteomes" id="UP000765509">
    <property type="component" value="Unassembled WGS sequence"/>
</dbReference>
<sequence length="316" mass="36207">MYPKISSKASGNHQRPPASFQKAFALSQGKAFPSIMDPILQEPGMGDIWYYIPLCTIIHQKSSGDTFTPPLQHFTSCRRTISTFQREDLPYSSWQCMAESRRSFEDPNFLAVHLFVFHLRIFQEGTSKMVVKHQNSFKATSIPWKIQLFHTGCIQAICIAMILLGQFIFHSGNSTNIVQISQWPDLYSPSSFNTAKPKRDKSHKVPDFQVGELALVSTLNFNHIKGPKKRKDSYVVPFVIVALHGTNAVQVELSGELENKHPNFSVSFIKTYQQADKEFFPLRNPTTLNLPPVEQSEDRKIRKVIKERRHWGKNQR</sequence>
<accession>A0A9Q3DMN8</accession>
<dbReference type="EMBL" id="AVOT02017882">
    <property type="protein sequence ID" value="MBW0504363.1"/>
    <property type="molecule type" value="Genomic_DNA"/>
</dbReference>